<dbReference type="AlphaFoldDB" id="A0A1F7HFJ8"/>
<reference evidence="1 2" key="1">
    <citation type="journal article" date="2016" name="Nat. Commun.">
        <title>Thousands of microbial genomes shed light on interconnected biogeochemical processes in an aquifer system.</title>
        <authorList>
            <person name="Anantharaman K."/>
            <person name="Brown C.T."/>
            <person name="Hug L.A."/>
            <person name="Sharon I."/>
            <person name="Castelle C.J."/>
            <person name="Probst A.J."/>
            <person name="Thomas B.C."/>
            <person name="Singh A."/>
            <person name="Wilkins M.J."/>
            <person name="Karaoz U."/>
            <person name="Brodie E.L."/>
            <person name="Williams K.H."/>
            <person name="Hubbard S.S."/>
            <person name="Banfield J.F."/>
        </authorList>
    </citation>
    <scope>NUCLEOTIDE SEQUENCE [LARGE SCALE GENOMIC DNA]</scope>
</reference>
<proteinExistence type="predicted"/>
<organism evidence="1 2">
    <name type="scientific">Candidatus Roizmanbacteria bacterium RIFCSPHIGHO2_12_FULL_33_9</name>
    <dbReference type="NCBI Taxonomy" id="1802045"/>
    <lineage>
        <taxon>Bacteria</taxon>
        <taxon>Candidatus Roizmaniibacteriota</taxon>
    </lineage>
</organism>
<comment type="caution">
    <text evidence="1">The sequence shown here is derived from an EMBL/GenBank/DDBJ whole genome shotgun (WGS) entry which is preliminary data.</text>
</comment>
<gene>
    <name evidence="1" type="ORF">A3F29_00105</name>
</gene>
<dbReference type="EMBL" id="MFZV01000056">
    <property type="protein sequence ID" value="OGK29835.1"/>
    <property type="molecule type" value="Genomic_DNA"/>
</dbReference>
<evidence type="ECO:0000313" key="1">
    <source>
        <dbReference type="EMBL" id="OGK29835.1"/>
    </source>
</evidence>
<dbReference type="Gene3D" id="3.40.50.150">
    <property type="entry name" value="Vaccinia Virus protein VP39"/>
    <property type="match status" value="1"/>
</dbReference>
<dbReference type="CDD" id="cd02440">
    <property type="entry name" value="AdoMet_MTases"/>
    <property type="match status" value="1"/>
</dbReference>
<evidence type="ECO:0008006" key="3">
    <source>
        <dbReference type="Google" id="ProtNLM"/>
    </source>
</evidence>
<dbReference type="Proteomes" id="UP000177199">
    <property type="component" value="Unassembled WGS sequence"/>
</dbReference>
<accession>A0A1F7HFJ8</accession>
<sequence length="216" mass="23374">MADGPSESEIDVLEDPLAEAVLQIDIGKHPTFAEFDSLGQGSAKRAINSLQAAIREGYLNVGKVKRILDFGAGRGGPTFVLTRVAKVIGADVEAIEKSDVDARYIVTSGILPANKVHIGNGVKFLKKQPGEEYDLITGFMFGPDDAHASLFQKMARASSRALSPHGRLLINSDMRTVAEIERVAKVNHIEYSRIQGVGRDLTTLIFPQAEVAKLAY</sequence>
<name>A0A1F7HFJ8_9BACT</name>
<dbReference type="SUPFAM" id="SSF53335">
    <property type="entry name" value="S-adenosyl-L-methionine-dependent methyltransferases"/>
    <property type="match status" value="1"/>
</dbReference>
<evidence type="ECO:0000313" key="2">
    <source>
        <dbReference type="Proteomes" id="UP000177199"/>
    </source>
</evidence>
<protein>
    <recommendedName>
        <fullName evidence="3">Methyltransferase domain-containing protein</fullName>
    </recommendedName>
</protein>
<dbReference type="InterPro" id="IPR029063">
    <property type="entry name" value="SAM-dependent_MTases_sf"/>
</dbReference>